<accession>A0A6J5JHJ1</accession>
<dbReference type="Proteomes" id="UP000494301">
    <property type="component" value="Unassembled WGS sequence"/>
</dbReference>
<dbReference type="EMBL" id="CABWIL020000025">
    <property type="protein sequence ID" value="CAB3970777.1"/>
    <property type="molecule type" value="Genomic_DNA"/>
</dbReference>
<gene>
    <name evidence="3" type="ORF">BLA3211_06114</name>
</gene>
<name>A0A6J5JHJ1_9BURK</name>
<proteinExistence type="predicted"/>
<sequence>MNKLIEKIFEMEKRDVFYGLYLFFFLALGTMKVNESFGVFLLAVDIFSLVAYININYWAEICKKDVEQEHKEIEQELNGSEEFQPLKNKTTNNTKKGIL</sequence>
<keyword evidence="2" id="KW-1133">Transmembrane helix</keyword>
<feature type="transmembrane region" description="Helical" evidence="2">
    <location>
        <begin position="39"/>
        <end position="59"/>
    </location>
</feature>
<organism evidence="3 4">
    <name type="scientific">Burkholderia aenigmatica</name>
    <dbReference type="NCBI Taxonomy" id="2015348"/>
    <lineage>
        <taxon>Bacteria</taxon>
        <taxon>Pseudomonadati</taxon>
        <taxon>Pseudomonadota</taxon>
        <taxon>Betaproteobacteria</taxon>
        <taxon>Burkholderiales</taxon>
        <taxon>Burkholderiaceae</taxon>
        <taxon>Burkholderia</taxon>
        <taxon>Burkholderia cepacia complex</taxon>
    </lineage>
</organism>
<evidence type="ECO:0000313" key="4">
    <source>
        <dbReference type="Proteomes" id="UP000494301"/>
    </source>
</evidence>
<feature type="transmembrane region" description="Helical" evidence="2">
    <location>
        <begin position="16"/>
        <end position="33"/>
    </location>
</feature>
<feature type="region of interest" description="Disordered" evidence="1">
    <location>
        <begin position="76"/>
        <end position="99"/>
    </location>
</feature>
<keyword evidence="2" id="KW-0812">Transmembrane</keyword>
<protein>
    <submittedName>
        <fullName evidence="3">Uncharacterized protein</fullName>
    </submittedName>
</protein>
<evidence type="ECO:0000256" key="2">
    <source>
        <dbReference type="SAM" id="Phobius"/>
    </source>
</evidence>
<dbReference type="GeneID" id="61526698"/>
<keyword evidence="2" id="KW-0472">Membrane</keyword>
<evidence type="ECO:0000313" key="3">
    <source>
        <dbReference type="EMBL" id="CAB3970777.1"/>
    </source>
</evidence>
<feature type="compositionally biased region" description="Low complexity" evidence="1">
    <location>
        <begin position="87"/>
        <end position="99"/>
    </location>
</feature>
<reference evidence="3 4" key="1">
    <citation type="submission" date="2020-04" db="EMBL/GenBank/DDBJ databases">
        <authorList>
            <person name="Depoorter E."/>
        </authorList>
    </citation>
    <scope>NUCLEOTIDE SEQUENCE [LARGE SCALE GENOMIC DNA]</scope>
    <source>
        <strain evidence="3 4">BCC0217</strain>
    </source>
</reference>
<evidence type="ECO:0000256" key="1">
    <source>
        <dbReference type="SAM" id="MobiDB-lite"/>
    </source>
</evidence>
<dbReference type="AlphaFoldDB" id="A0A6J5JHJ1"/>
<dbReference type="RefSeq" id="WP_150981131.1">
    <property type="nucleotide sequence ID" value="NZ_CABWIL020000025.1"/>
</dbReference>